<dbReference type="PANTHER" id="PTHR42894">
    <property type="entry name" value="N-(5'-PHOSPHORIBOSYL)ANTHRANILATE ISOMERASE"/>
    <property type="match status" value="1"/>
</dbReference>
<dbReference type="NCBIfam" id="NF002300">
    <property type="entry name" value="PRK01222.1-7"/>
    <property type="match status" value="1"/>
</dbReference>
<organism evidence="12 13">
    <name type="scientific">Streptococcus equinus</name>
    <name type="common">Streptococcus bovis</name>
    <dbReference type="NCBI Taxonomy" id="1335"/>
    <lineage>
        <taxon>Bacteria</taxon>
        <taxon>Bacillati</taxon>
        <taxon>Bacillota</taxon>
        <taxon>Bacilli</taxon>
        <taxon>Lactobacillales</taxon>
        <taxon>Streptococcaceae</taxon>
        <taxon>Streptococcus</taxon>
    </lineage>
</organism>
<evidence type="ECO:0000256" key="1">
    <source>
        <dbReference type="ARBA" id="ARBA00001164"/>
    </source>
</evidence>
<dbReference type="InterPro" id="IPR011060">
    <property type="entry name" value="RibuloseP-bd_barrel"/>
</dbReference>
<dbReference type="GO" id="GO:0000162">
    <property type="term" value="P:L-tryptophan biosynthetic process"/>
    <property type="evidence" value="ECO:0007669"/>
    <property type="project" value="UniProtKB-UniRule"/>
</dbReference>
<dbReference type="UniPathway" id="UPA00035">
    <property type="reaction ID" value="UER00042"/>
</dbReference>
<dbReference type="CDD" id="cd00405">
    <property type="entry name" value="PRAI"/>
    <property type="match status" value="1"/>
</dbReference>
<comment type="pathway">
    <text evidence="2 10">Amino-acid biosynthesis; L-tryptophan biosynthesis; L-tryptophan from chorismate: step 3/5.</text>
</comment>
<evidence type="ECO:0000256" key="10">
    <source>
        <dbReference type="HAMAP-Rule" id="MF_00135"/>
    </source>
</evidence>
<dbReference type="EC" id="5.3.1.24" evidence="4 10"/>
<dbReference type="Gene3D" id="3.20.20.70">
    <property type="entry name" value="Aldolase class I"/>
    <property type="match status" value="1"/>
</dbReference>
<evidence type="ECO:0000256" key="8">
    <source>
        <dbReference type="ARBA" id="ARBA00023141"/>
    </source>
</evidence>
<evidence type="ECO:0000256" key="2">
    <source>
        <dbReference type="ARBA" id="ARBA00004664"/>
    </source>
</evidence>
<keyword evidence="9 10" id="KW-0413">Isomerase</keyword>
<dbReference type="OrthoDB" id="9786954at2"/>
<protein>
    <recommendedName>
        <fullName evidence="5 10">N-(5'-phosphoribosyl)anthranilate isomerase</fullName>
        <shortName evidence="10">PRAI</shortName>
        <ecNumber evidence="4 10">5.3.1.24</ecNumber>
    </recommendedName>
</protein>
<comment type="similarity">
    <text evidence="3 10">Belongs to the TrpF family.</text>
</comment>
<accession>A0A1G9JD24</accession>
<comment type="catalytic activity">
    <reaction evidence="1 10">
        <text>N-(5-phospho-beta-D-ribosyl)anthranilate = 1-(2-carboxyphenylamino)-1-deoxy-D-ribulose 5-phosphate</text>
        <dbReference type="Rhea" id="RHEA:21540"/>
        <dbReference type="ChEBI" id="CHEBI:18277"/>
        <dbReference type="ChEBI" id="CHEBI:58613"/>
        <dbReference type="EC" id="5.3.1.24"/>
    </reaction>
</comment>
<dbReference type="SUPFAM" id="SSF51366">
    <property type="entry name" value="Ribulose-phoshate binding barrel"/>
    <property type="match status" value="1"/>
</dbReference>
<dbReference type="HAMAP" id="MF_00135">
    <property type="entry name" value="PRAI"/>
    <property type="match status" value="1"/>
</dbReference>
<keyword evidence="7 10" id="KW-0822">Tryptophan biosynthesis</keyword>
<evidence type="ECO:0000256" key="5">
    <source>
        <dbReference type="ARBA" id="ARBA00022272"/>
    </source>
</evidence>
<evidence type="ECO:0000256" key="4">
    <source>
        <dbReference type="ARBA" id="ARBA00012572"/>
    </source>
</evidence>
<dbReference type="InterPro" id="IPR013785">
    <property type="entry name" value="Aldolase_TIM"/>
</dbReference>
<dbReference type="PANTHER" id="PTHR42894:SF1">
    <property type="entry name" value="N-(5'-PHOSPHORIBOSYL)ANTHRANILATE ISOMERASE"/>
    <property type="match status" value="1"/>
</dbReference>
<gene>
    <name evidence="10" type="primary">trpF</name>
    <name evidence="12" type="ORF">SAMN05216400_0553</name>
</gene>
<proteinExistence type="inferred from homology"/>
<feature type="domain" description="N-(5'phosphoribosyl) anthranilate isomerase (PRAI)" evidence="11">
    <location>
        <begin position="4"/>
        <end position="189"/>
    </location>
</feature>
<dbReference type="InterPro" id="IPR044643">
    <property type="entry name" value="TrpF_fam"/>
</dbReference>
<dbReference type="AlphaFoldDB" id="A0A1G9JD24"/>
<evidence type="ECO:0000256" key="7">
    <source>
        <dbReference type="ARBA" id="ARBA00022822"/>
    </source>
</evidence>
<dbReference type="RefSeq" id="WP_074566346.1">
    <property type="nucleotide sequence ID" value="NZ_FNGX01000001.1"/>
</dbReference>
<evidence type="ECO:0000256" key="3">
    <source>
        <dbReference type="ARBA" id="ARBA00007571"/>
    </source>
</evidence>
<evidence type="ECO:0000259" key="11">
    <source>
        <dbReference type="Pfam" id="PF00697"/>
    </source>
</evidence>
<name>A0A1G9JD24_STREI</name>
<dbReference type="EMBL" id="FNGX01000001">
    <property type="protein sequence ID" value="SDL35202.1"/>
    <property type="molecule type" value="Genomic_DNA"/>
</dbReference>
<evidence type="ECO:0000313" key="13">
    <source>
        <dbReference type="Proteomes" id="UP000183162"/>
    </source>
</evidence>
<evidence type="ECO:0000313" key="12">
    <source>
        <dbReference type="EMBL" id="SDL35202.1"/>
    </source>
</evidence>
<dbReference type="FunFam" id="3.20.20.70:FF:000075">
    <property type="entry name" value="Tryptophan biosynthesis protein TRP1"/>
    <property type="match status" value="1"/>
</dbReference>
<dbReference type="Proteomes" id="UP000183162">
    <property type="component" value="Unassembled WGS sequence"/>
</dbReference>
<evidence type="ECO:0000256" key="9">
    <source>
        <dbReference type="ARBA" id="ARBA00023235"/>
    </source>
</evidence>
<sequence>MTKVKICGLTTKEAVEAAVNSGADYIGFVFAKSKRQVGIKQASHLAQFIPKTVQKVGVFVSPTLMELQEAIVKVPLDLVQIHGEFSDEDFEKLDVPSIRAIPVEKTLEEIETKADFLLFDAPLAGSGKTFDWELLKNQVIEKPYFLAGGLTVDNVKQAITFFRPYAVDVSSGVETDGKKDLLKIMRFIESVKK</sequence>
<dbReference type="Pfam" id="PF00697">
    <property type="entry name" value="PRAI"/>
    <property type="match status" value="1"/>
</dbReference>
<dbReference type="GO" id="GO:0004640">
    <property type="term" value="F:phosphoribosylanthranilate isomerase activity"/>
    <property type="evidence" value="ECO:0007669"/>
    <property type="project" value="UniProtKB-UniRule"/>
</dbReference>
<dbReference type="InterPro" id="IPR001240">
    <property type="entry name" value="PRAI_dom"/>
</dbReference>
<reference evidence="12 13" key="1">
    <citation type="submission" date="2016-10" db="EMBL/GenBank/DDBJ databases">
        <authorList>
            <person name="de Groot N.N."/>
        </authorList>
    </citation>
    <scope>NUCLEOTIDE SEQUENCE [LARGE SCALE GENOMIC DNA]</scope>
    <source>
        <strain evidence="12 13">Sb09</strain>
    </source>
</reference>
<keyword evidence="8 10" id="KW-0057">Aromatic amino acid biosynthesis</keyword>
<evidence type="ECO:0000256" key="6">
    <source>
        <dbReference type="ARBA" id="ARBA00022605"/>
    </source>
</evidence>
<keyword evidence="6 10" id="KW-0028">Amino-acid biosynthesis</keyword>